<organism evidence="1 2">
    <name type="scientific">Oryza meyeriana var. granulata</name>
    <dbReference type="NCBI Taxonomy" id="110450"/>
    <lineage>
        <taxon>Eukaryota</taxon>
        <taxon>Viridiplantae</taxon>
        <taxon>Streptophyta</taxon>
        <taxon>Embryophyta</taxon>
        <taxon>Tracheophyta</taxon>
        <taxon>Spermatophyta</taxon>
        <taxon>Magnoliopsida</taxon>
        <taxon>Liliopsida</taxon>
        <taxon>Poales</taxon>
        <taxon>Poaceae</taxon>
        <taxon>BOP clade</taxon>
        <taxon>Oryzoideae</taxon>
        <taxon>Oryzeae</taxon>
        <taxon>Oryzinae</taxon>
        <taxon>Oryza</taxon>
        <taxon>Oryza meyeriana</taxon>
    </lineage>
</organism>
<evidence type="ECO:0000313" key="2">
    <source>
        <dbReference type="Proteomes" id="UP000479710"/>
    </source>
</evidence>
<keyword evidence="2" id="KW-1185">Reference proteome</keyword>
<dbReference type="Proteomes" id="UP000479710">
    <property type="component" value="Unassembled WGS sequence"/>
</dbReference>
<gene>
    <name evidence="1" type="ORF">E2562_026950</name>
</gene>
<comment type="caution">
    <text evidence="1">The sequence shown here is derived from an EMBL/GenBank/DDBJ whole genome shotgun (WGS) entry which is preliminary data.</text>
</comment>
<evidence type="ECO:0000313" key="1">
    <source>
        <dbReference type="EMBL" id="KAF0889536.1"/>
    </source>
</evidence>
<accession>A0A6G1BNT8</accession>
<protein>
    <submittedName>
        <fullName evidence="1">Uncharacterized protein</fullName>
    </submittedName>
</protein>
<sequence>MAAGASGELGVVVVGAGVGAKAPGNGAGAGAIGETKGAGDGAKLGVGVAVGAGDGGEDSGVGIGATGGGTAGGGVWRPLRSAMTTTMSFSPARQLASLPLMKKKGPDRSNVNTVLPSLNLPPANDADVLHASYAPSSTSTTRARETRRIVRICP</sequence>
<dbReference type="AlphaFoldDB" id="A0A6G1BNT8"/>
<dbReference type="EMBL" id="SPHZ02000012">
    <property type="protein sequence ID" value="KAF0889536.1"/>
    <property type="molecule type" value="Genomic_DNA"/>
</dbReference>
<reference evidence="1 2" key="1">
    <citation type="submission" date="2019-11" db="EMBL/GenBank/DDBJ databases">
        <title>Whole genome sequence of Oryza granulata.</title>
        <authorList>
            <person name="Li W."/>
        </authorList>
    </citation>
    <scope>NUCLEOTIDE SEQUENCE [LARGE SCALE GENOMIC DNA]</scope>
    <source>
        <strain evidence="2">cv. Menghai</strain>
        <tissue evidence="1">Leaf</tissue>
    </source>
</reference>
<proteinExistence type="predicted"/>
<name>A0A6G1BNT8_9ORYZ</name>